<dbReference type="AlphaFoldDB" id="A0A327KS23"/>
<keyword evidence="3" id="KW-1185">Reference proteome</keyword>
<dbReference type="InterPro" id="IPR003474">
    <property type="entry name" value="Glcn_transporter"/>
</dbReference>
<dbReference type="PANTHER" id="PTHR30354">
    <property type="entry name" value="GNT FAMILY GLUCONATE TRANSPORTER"/>
    <property type="match status" value="1"/>
</dbReference>
<dbReference type="Pfam" id="PF02447">
    <property type="entry name" value="GntP_permease"/>
    <property type="match status" value="1"/>
</dbReference>
<keyword evidence="1" id="KW-1133">Transmembrane helix</keyword>
<dbReference type="NCBIfam" id="TIGR00791">
    <property type="entry name" value="gntP"/>
    <property type="match status" value="1"/>
</dbReference>
<feature type="transmembrane region" description="Helical" evidence="1">
    <location>
        <begin position="342"/>
        <end position="363"/>
    </location>
</feature>
<feature type="transmembrane region" description="Helical" evidence="1">
    <location>
        <begin position="108"/>
        <end position="140"/>
    </location>
</feature>
<gene>
    <name evidence="2" type="ORF">CH341_20980</name>
</gene>
<sequence>MPPAPSAASGELLLLYAFLAIVALIVLIARFKLNPFIALIVVSLAMGVAAGMPLPTIVTSFQNGVGGVLGFIAVVVALGTMLGKLLAESGGAERIAQTLIGLFGEKRVHWAIMFVAFIVGMPVFFQVGFVLLVPLVFAIAKRTGTSLILVGVPLVAGLSIVHGLVPPHPAAMLAVGAYKADVGLTIIYSVIVGLPAAALAGPIYGQWIAPRIKLPEHNPLADQLVGEPRADLPGFGVSVFTILLPVFLMVGSSLADLTLAAGTPARNTLNFIGNPVISLLVALLVAFWTFGVRRGFDRDQLLKFTTDCLAPTATILLVIGAGGGFNRVLLDSGVGKAIADMALQLQVPLLVLAFVVASVIRIATGSATVALTTAAGIVAPIAAAVPGTVRPELLVLATGAGSIILSHVNDSGFWLIKEYFNMSVEQTLKTWTALETILAVSAFGFTLLLAAVVGTGAAP</sequence>
<feature type="transmembrane region" description="Helical" evidence="1">
    <location>
        <begin position="146"/>
        <end position="165"/>
    </location>
</feature>
<evidence type="ECO:0000256" key="1">
    <source>
        <dbReference type="SAM" id="Phobius"/>
    </source>
</evidence>
<protein>
    <submittedName>
        <fullName evidence="2">Permease DsdX</fullName>
    </submittedName>
</protein>
<feature type="transmembrane region" description="Helical" evidence="1">
    <location>
        <begin position="12"/>
        <end position="29"/>
    </location>
</feature>
<dbReference type="EMBL" id="NPEX01000177">
    <property type="protein sequence ID" value="RAI41740.1"/>
    <property type="molecule type" value="Genomic_DNA"/>
</dbReference>
<keyword evidence="1" id="KW-0472">Membrane</keyword>
<dbReference type="PANTHER" id="PTHR30354:SF26">
    <property type="entry name" value="TRANSPORTER, PUTATIVE-RELATED"/>
    <property type="match status" value="1"/>
</dbReference>
<dbReference type="RefSeq" id="WP_111420951.1">
    <property type="nucleotide sequence ID" value="NZ_NPEX01000177.1"/>
</dbReference>
<feature type="transmembrane region" description="Helical" evidence="1">
    <location>
        <begin position="310"/>
        <end position="330"/>
    </location>
</feature>
<feature type="transmembrane region" description="Helical" evidence="1">
    <location>
        <begin position="436"/>
        <end position="458"/>
    </location>
</feature>
<dbReference type="GO" id="GO:0005886">
    <property type="term" value="C:plasma membrane"/>
    <property type="evidence" value="ECO:0007669"/>
    <property type="project" value="TreeGrafter"/>
</dbReference>
<feature type="transmembrane region" description="Helical" evidence="1">
    <location>
        <begin position="235"/>
        <end position="259"/>
    </location>
</feature>
<evidence type="ECO:0000313" key="3">
    <source>
        <dbReference type="Proteomes" id="UP000249130"/>
    </source>
</evidence>
<feature type="transmembrane region" description="Helical" evidence="1">
    <location>
        <begin position="369"/>
        <end position="386"/>
    </location>
</feature>
<evidence type="ECO:0000313" key="2">
    <source>
        <dbReference type="EMBL" id="RAI41740.1"/>
    </source>
</evidence>
<feature type="transmembrane region" description="Helical" evidence="1">
    <location>
        <begin position="186"/>
        <end position="209"/>
    </location>
</feature>
<accession>A0A327KS23</accession>
<dbReference type="Proteomes" id="UP000249130">
    <property type="component" value="Unassembled WGS sequence"/>
</dbReference>
<organism evidence="2 3">
    <name type="scientific">Rhodoplanes roseus</name>
    <dbReference type="NCBI Taxonomy" id="29409"/>
    <lineage>
        <taxon>Bacteria</taxon>
        <taxon>Pseudomonadati</taxon>
        <taxon>Pseudomonadota</taxon>
        <taxon>Alphaproteobacteria</taxon>
        <taxon>Hyphomicrobiales</taxon>
        <taxon>Nitrobacteraceae</taxon>
        <taxon>Rhodoplanes</taxon>
    </lineage>
</organism>
<dbReference type="PIRSF" id="PIRSF002746">
    <property type="entry name" value="Gluconate_transporter"/>
    <property type="match status" value="1"/>
</dbReference>
<comment type="caution">
    <text evidence="2">The sequence shown here is derived from an EMBL/GenBank/DDBJ whole genome shotgun (WGS) entry which is preliminary data.</text>
</comment>
<feature type="transmembrane region" description="Helical" evidence="1">
    <location>
        <begin position="36"/>
        <end position="58"/>
    </location>
</feature>
<feature type="transmembrane region" description="Helical" evidence="1">
    <location>
        <begin position="393"/>
        <end position="416"/>
    </location>
</feature>
<reference evidence="2 3" key="1">
    <citation type="submission" date="2017-07" db="EMBL/GenBank/DDBJ databases">
        <title>Draft Genome Sequences of Select Purple Nonsulfur Bacteria.</title>
        <authorList>
            <person name="Lasarre B."/>
            <person name="Mckinlay J.B."/>
        </authorList>
    </citation>
    <scope>NUCLEOTIDE SEQUENCE [LARGE SCALE GENOMIC DNA]</scope>
    <source>
        <strain evidence="2 3">DSM 5909</strain>
    </source>
</reference>
<feature type="transmembrane region" description="Helical" evidence="1">
    <location>
        <begin position="271"/>
        <end position="290"/>
    </location>
</feature>
<name>A0A327KS23_9BRAD</name>
<feature type="transmembrane region" description="Helical" evidence="1">
    <location>
        <begin position="64"/>
        <end position="87"/>
    </location>
</feature>
<dbReference type="GO" id="GO:0015128">
    <property type="term" value="F:gluconate transmembrane transporter activity"/>
    <property type="evidence" value="ECO:0007669"/>
    <property type="project" value="InterPro"/>
</dbReference>
<dbReference type="OrthoDB" id="9787129at2"/>
<keyword evidence="1" id="KW-0812">Transmembrane</keyword>
<proteinExistence type="predicted"/>